<evidence type="ECO:0000313" key="3">
    <source>
        <dbReference type="Proteomes" id="UP000005380"/>
    </source>
</evidence>
<protein>
    <submittedName>
        <fullName evidence="2">Uncharacterized protein</fullName>
    </submittedName>
</protein>
<accession>W0DZG5</accession>
<organism evidence="2 3">
    <name type="scientific">Thiomicrospira aerophila AL3</name>
    <dbReference type="NCBI Taxonomy" id="717772"/>
    <lineage>
        <taxon>Bacteria</taxon>
        <taxon>Pseudomonadati</taxon>
        <taxon>Pseudomonadota</taxon>
        <taxon>Gammaproteobacteria</taxon>
        <taxon>Thiotrichales</taxon>
        <taxon>Piscirickettsiaceae</taxon>
        <taxon>Thiomicrospira</taxon>
    </lineage>
</organism>
<feature type="chain" id="PRO_5004787370" evidence="1">
    <location>
        <begin position="23"/>
        <end position="73"/>
    </location>
</feature>
<gene>
    <name evidence="2" type="ORF">THIAE_09405</name>
</gene>
<name>W0DZG5_9GAMM</name>
<feature type="signal peptide" evidence="1">
    <location>
        <begin position="1"/>
        <end position="22"/>
    </location>
</feature>
<dbReference type="RefSeq" id="WP_006460804.1">
    <property type="nucleotide sequence ID" value="NZ_CP007030.1"/>
</dbReference>
<dbReference type="HOGENOM" id="CLU_2703660_0_0_6"/>
<evidence type="ECO:0000313" key="2">
    <source>
        <dbReference type="EMBL" id="AHF02379.1"/>
    </source>
</evidence>
<dbReference type="AlphaFoldDB" id="W0DZG5"/>
<keyword evidence="3" id="KW-1185">Reference proteome</keyword>
<evidence type="ECO:0000256" key="1">
    <source>
        <dbReference type="SAM" id="SignalP"/>
    </source>
</evidence>
<dbReference type="EMBL" id="CP007030">
    <property type="protein sequence ID" value="AHF02379.1"/>
    <property type="molecule type" value="Genomic_DNA"/>
</dbReference>
<dbReference type="Proteomes" id="UP000005380">
    <property type="component" value="Chromosome"/>
</dbReference>
<dbReference type="OrthoDB" id="9871080at2"/>
<reference evidence="2 3" key="1">
    <citation type="submission" date="2013-12" db="EMBL/GenBank/DDBJ databases">
        <authorList>
            <consortium name="DOE Joint Genome Institute"/>
            <person name="Kappler U."/>
            <person name="Huntemann M."/>
            <person name="Han J."/>
            <person name="Chen A."/>
            <person name="Kyrpides N."/>
            <person name="Mavromatis K."/>
            <person name="Markowitz V."/>
            <person name="Palaniappan K."/>
            <person name="Ivanova N."/>
            <person name="Schaumberg A."/>
            <person name="Pati A."/>
            <person name="Liolios K."/>
            <person name="Nordberg H.P."/>
            <person name="Cantor M.N."/>
            <person name="Hua S.X."/>
            <person name="Woyke T."/>
        </authorList>
    </citation>
    <scope>NUCLEOTIDE SEQUENCE [LARGE SCALE GENOMIC DNA]</scope>
    <source>
        <strain evidence="3">AL2</strain>
    </source>
</reference>
<proteinExistence type="predicted"/>
<sequence>MKLFASMALAGSLVLGSTGVMAQSEETISWAFGCKLDVPAVAVTEEAVASLEEQPGGFLSWNFDARESVASAE</sequence>
<dbReference type="KEGG" id="tao:THIAE_09405"/>
<dbReference type="InParanoid" id="W0DZG5"/>
<keyword evidence="1" id="KW-0732">Signal</keyword>